<dbReference type="NCBIfam" id="TIGR04183">
    <property type="entry name" value="Por_Secre_tail"/>
    <property type="match status" value="1"/>
</dbReference>
<reference evidence="2" key="1">
    <citation type="journal article" date="2014" name="Int. J. Syst. Evol. Microbiol.">
        <title>Complete genome sequence of Corynebacterium casei LMG S-19264T (=DSM 44701T), isolated from a smear-ripened cheese.</title>
        <authorList>
            <consortium name="US DOE Joint Genome Institute (JGI-PGF)"/>
            <person name="Walter F."/>
            <person name="Albersmeier A."/>
            <person name="Kalinowski J."/>
            <person name="Ruckert C."/>
        </authorList>
    </citation>
    <scope>NUCLEOTIDE SEQUENCE</scope>
    <source>
        <strain evidence="2">CGMCC 1.15448</strain>
    </source>
</reference>
<proteinExistence type="predicted"/>
<gene>
    <name evidence="2" type="ORF">GCM10011511_12010</name>
</gene>
<reference evidence="2" key="2">
    <citation type="submission" date="2020-09" db="EMBL/GenBank/DDBJ databases">
        <authorList>
            <person name="Sun Q."/>
            <person name="Zhou Y."/>
        </authorList>
    </citation>
    <scope>NUCLEOTIDE SEQUENCE</scope>
    <source>
        <strain evidence="2">CGMCC 1.15448</strain>
    </source>
</reference>
<dbReference type="AlphaFoldDB" id="A0A8J2UAG3"/>
<feature type="chain" id="PRO_5035231623" description="T9SS C-terminal target domain-containing protein" evidence="1">
    <location>
        <begin position="33"/>
        <end position="534"/>
    </location>
</feature>
<keyword evidence="3" id="KW-1185">Reference proteome</keyword>
<evidence type="ECO:0000313" key="3">
    <source>
        <dbReference type="Proteomes" id="UP000607559"/>
    </source>
</evidence>
<evidence type="ECO:0000313" key="2">
    <source>
        <dbReference type="EMBL" id="GGA90388.1"/>
    </source>
</evidence>
<dbReference type="Proteomes" id="UP000607559">
    <property type="component" value="Unassembled WGS sequence"/>
</dbReference>
<feature type="signal peptide" evidence="1">
    <location>
        <begin position="1"/>
        <end position="32"/>
    </location>
</feature>
<name>A0A8J2UAG3_9BACT</name>
<comment type="caution">
    <text evidence="2">The sequence shown here is derived from an EMBL/GenBank/DDBJ whole genome shotgun (WGS) entry which is preliminary data.</text>
</comment>
<evidence type="ECO:0000256" key="1">
    <source>
        <dbReference type="SAM" id="SignalP"/>
    </source>
</evidence>
<evidence type="ECO:0008006" key="4">
    <source>
        <dbReference type="Google" id="ProtNLM"/>
    </source>
</evidence>
<dbReference type="EMBL" id="BMJC01000001">
    <property type="protein sequence ID" value="GGA90388.1"/>
    <property type="molecule type" value="Genomic_DNA"/>
</dbReference>
<sequence length="534" mass="56300">MKTTFTLTMWTFLLVAGCLLILSSLLPAPVTAQSAVTAQFTHWTNATTSTSYSGTGATGNYGSGLTGNTYNYDFGTAVGTPNFNILDSFTAATLNYHFTYPTTVKFRRVNNATVTGLRKSLWFEQSSGTTVNPGGTVSLLPAYDDSLESIFSQGQIFNVGIDNNFQNQGNGSGTNNNNIERVDHIITSGVIASDNTKAGFVVFDRGNGGGHDPFYVAAIASLDASGNPLTYYNAVSVASGSYGFDVSPLMNYIILRKNQFGPVDAHLLMMNNSTSQYRDGVFMNFQALGVPNGTKIYGYSLFPADLGSTAAANLVNYNNAANFPTNSNFAAGGIDQVAVSGLWVTNASYVVLPDRVNSFAANPADGKVELDWALGAVDDIGKLVVERSADGEHFTPLMEFAAPLTSQQTAVDVQPLPGEDYYRLKLVDLRGMEAAYSTVSRVVLGVAAGVSLSVYPNPVTGKRISYTVQGLQPGTYGLRVVDMSGHLVAGQSLSGGSVVAGSLALPAGLPAGVYSLQLVDKRGNGVIATSVECN</sequence>
<organism evidence="2 3">
    <name type="scientific">Puia dinghuensis</name>
    <dbReference type="NCBI Taxonomy" id="1792502"/>
    <lineage>
        <taxon>Bacteria</taxon>
        <taxon>Pseudomonadati</taxon>
        <taxon>Bacteroidota</taxon>
        <taxon>Chitinophagia</taxon>
        <taxon>Chitinophagales</taxon>
        <taxon>Chitinophagaceae</taxon>
        <taxon>Puia</taxon>
    </lineage>
</organism>
<keyword evidence="1" id="KW-0732">Signal</keyword>
<protein>
    <recommendedName>
        <fullName evidence="4">T9SS C-terminal target domain-containing protein</fullName>
    </recommendedName>
</protein>
<dbReference type="RefSeq" id="WP_188929527.1">
    <property type="nucleotide sequence ID" value="NZ_BMJC01000001.1"/>
</dbReference>
<accession>A0A8J2UAG3</accession>
<dbReference type="InterPro" id="IPR026444">
    <property type="entry name" value="Secre_tail"/>
</dbReference>
<dbReference type="PROSITE" id="PS51257">
    <property type="entry name" value="PROKAR_LIPOPROTEIN"/>
    <property type="match status" value="1"/>
</dbReference>